<dbReference type="PANTHER" id="PTHR32046:SF11">
    <property type="entry name" value="IMMUNE-ASSOCIATED NUCLEOTIDE-BINDING PROTEIN 10-LIKE"/>
    <property type="match status" value="1"/>
</dbReference>
<dbReference type="AlphaFoldDB" id="A0A914QB10"/>
<evidence type="ECO:0000313" key="4">
    <source>
        <dbReference type="Proteomes" id="UP000887578"/>
    </source>
</evidence>
<keyword evidence="1" id="KW-0175">Coiled coil</keyword>
<feature type="region of interest" description="Disordered" evidence="2">
    <location>
        <begin position="1"/>
        <end position="20"/>
    </location>
</feature>
<feature type="domain" description="DUF8206" evidence="3">
    <location>
        <begin position="374"/>
        <end position="452"/>
    </location>
</feature>
<dbReference type="InterPro" id="IPR027417">
    <property type="entry name" value="P-loop_NTPase"/>
</dbReference>
<dbReference type="Gene3D" id="3.40.50.300">
    <property type="entry name" value="P-loop containing nucleotide triphosphate hydrolases"/>
    <property type="match status" value="1"/>
</dbReference>
<organism evidence="4 5">
    <name type="scientific">Panagrolaimus davidi</name>
    <dbReference type="NCBI Taxonomy" id="227884"/>
    <lineage>
        <taxon>Eukaryota</taxon>
        <taxon>Metazoa</taxon>
        <taxon>Ecdysozoa</taxon>
        <taxon>Nematoda</taxon>
        <taxon>Chromadorea</taxon>
        <taxon>Rhabditida</taxon>
        <taxon>Tylenchina</taxon>
        <taxon>Panagrolaimomorpha</taxon>
        <taxon>Panagrolaimoidea</taxon>
        <taxon>Panagrolaimidae</taxon>
        <taxon>Panagrolaimus</taxon>
    </lineage>
</organism>
<dbReference type="Proteomes" id="UP000887578">
    <property type="component" value="Unplaced"/>
</dbReference>
<protein>
    <submittedName>
        <fullName evidence="5">G domain-containing protein</fullName>
    </submittedName>
</protein>
<dbReference type="WBParaSite" id="PDA_v2.g28745.t1">
    <property type="protein sequence ID" value="PDA_v2.g28745.t1"/>
    <property type="gene ID" value="PDA_v2.g28745"/>
</dbReference>
<evidence type="ECO:0000313" key="5">
    <source>
        <dbReference type="WBParaSite" id="PDA_v2.g28745.t1"/>
    </source>
</evidence>
<dbReference type="SUPFAM" id="SSF52540">
    <property type="entry name" value="P-loop containing nucleoside triphosphate hydrolases"/>
    <property type="match status" value="1"/>
</dbReference>
<dbReference type="InterPro" id="IPR058519">
    <property type="entry name" value="DUF8206"/>
</dbReference>
<dbReference type="PROSITE" id="PS00675">
    <property type="entry name" value="SIGMA54_INTERACT_1"/>
    <property type="match status" value="1"/>
</dbReference>
<keyword evidence="4" id="KW-1185">Reference proteome</keyword>
<sequence length="645" mass="73309">MTPHNAKNNNESSSESEKEENVEEYKNILFKEQHVLYTGPKKTLNILVLGETGVGKSTFINATANYMSFDTLDDALEAPKPICLIPSKFTHWETSTKSIEVTLESSHGEKDENELFTKKSQSQTQATKTYQFETSKYIINIMDSPGIGDARGLEQDQENMINILNALGQHEDLHAICLLFKANEPKLTQTMSYCIGELLLRLHKDAINNIFFFFTNSRVTDYSIGDTSLPLQAFFSELFNTRGIKIPFEPENICCTDNESFCLICAYHCGANFTEEEFNAYATSWKQSATETHRFIEFAARKSSHQVADTLAVNKIRTIILCLAKPLATINELIESNIKVINDKKRELHNTANDLNELKKKLKITLIGMEIKPLNYPKTVCTAASCVEHQMLPGTEQYKTHYKQVCHDHCFLKNVEVEKVEDPNLKGCSAMAGQLNCRVCEHSWKEHMHIRFDQFKTTIEVEDKITKTQIKSNQDASVLKNQMIENHENSIKELKAEQKKIMESSLRFGKFLDDNAILPYNDAFEEYVGKTISEEKNCVAAGGDRSKLDNMQKFLAEYRAQKMILKKAKKEPGVSGTITPDEIAVIKTELYDLPRYGQLLKDLFEATEDGIAKHVAHTTVKYTPPIAKNQTHYGERKATKKEKTK</sequence>
<proteinExistence type="predicted"/>
<name>A0A914QB10_9BILA</name>
<dbReference type="InterPro" id="IPR025662">
    <property type="entry name" value="Sigma_54_int_dom_ATP-bd_1"/>
</dbReference>
<feature type="compositionally biased region" description="Low complexity" evidence="2">
    <location>
        <begin position="1"/>
        <end position="13"/>
    </location>
</feature>
<evidence type="ECO:0000256" key="2">
    <source>
        <dbReference type="SAM" id="MobiDB-lite"/>
    </source>
</evidence>
<dbReference type="Pfam" id="PF26633">
    <property type="entry name" value="DUF8206"/>
    <property type="match status" value="1"/>
</dbReference>
<dbReference type="PANTHER" id="PTHR32046">
    <property type="entry name" value="G DOMAIN-CONTAINING PROTEIN"/>
    <property type="match status" value="1"/>
</dbReference>
<feature type="coiled-coil region" evidence="1">
    <location>
        <begin position="338"/>
        <end position="365"/>
    </location>
</feature>
<accession>A0A914QB10</accession>
<evidence type="ECO:0000259" key="3">
    <source>
        <dbReference type="Pfam" id="PF26633"/>
    </source>
</evidence>
<evidence type="ECO:0000256" key="1">
    <source>
        <dbReference type="SAM" id="Coils"/>
    </source>
</evidence>
<feature type="coiled-coil region" evidence="1">
    <location>
        <begin position="477"/>
        <end position="504"/>
    </location>
</feature>
<reference evidence="5" key="1">
    <citation type="submission" date="2022-11" db="UniProtKB">
        <authorList>
            <consortium name="WormBaseParasite"/>
        </authorList>
    </citation>
    <scope>IDENTIFICATION</scope>
</reference>